<name>U2HUU6_9SPHI</name>
<keyword evidence="3" id="KW-1185">Reference proteome</keyword>
<evidence type="ECO:0000313" key="2">
    <source>
        <dbReference type="EMBL" id="ERJ59297.1"/>
    </source>
</evidence>
<dbReference type="Gene3D" id="3.60.10.10">
    <property type="entry name" value="Endonuclease/exonuclease/phosphatase"/>
    <property type="match status" value="1"/>
</dbReference>
<dbReference type="InterPro" id="IPR005135">
    <property type="entry name" value="Endo/exonuclease/phosphatase"/>
</dbReference>
<feature type="domain" description="Endonuclease/exonuclease/phosphatase" evidence="1">
    <location>
        <begin position="4"/>
        <end position="202"/>
    </location>
</feature>
<dbReference type="STRING" id="1346330.M472_10980"/>
<protein>
    <recommendedName>
        <fullName evidence="1">Endonuclease/exonuclease/phosphatase domain-containing protein</fullName>
    </recommendedName>
</protein>
<accession>U2HUU6</accession>
<dbReference type="Proteomes" id="UP000016584">
    <property type="component" value="Unassembled WGS sequence"/>
</dbReference>
<evidence type="ECO:0000313" key="3">
    <source>
        <dbReference type="Proteomes" id="UP000016584"/>
    </source>
</evidence>
<reference evidence="2 3" key="1">
    <citation type="journal article" date="2013" name="Genome Announc.">
        <title>The Draft Genome Sequence of Sphingomonas paucimobilis Strain HER1398 (Proteobacteria), Host to the Giant PAU Phage, Indicates That It Is a Member of the Genus Sphingobacterium (Bacteroidetes).</title>
        <authorList>
            <person name="White R.A.III."/>
            <person name="Suttle C.A."/>
        </authorList>
    </citation>
    <scope>NUCLEOTIDE SEQUENCE [LARGE SCALE GENOMIC DNA]</scope>
    <source>
        <strain evidence="2 3">HER1398</strain>
    </source>
</reference>
<dbReference type="GO" id="GO:0003824">
    <property type="term" value="F:catalytic activity"/>
    <property type="evidence" value="ECO:0007669"/>
    <property type="project" value="InterPro"/>
</dbReference>
<comment type="caution">
    <text evidence="2">The sequence shown here is derived from an EMBL/GenBank/DDBJ whole genome shotgun (WGS) entry which is preliminary data.</text>
</comment>
<dbReference type="AlphaFoldDB" id="U2HUU6"/>
<gene>
    <name evidence="2" type="ORF">M472_10980</name>
</gene>
<dbReference type="EMBL" id="ATDL01000015">
    <property type="protein sequence ID" value="ERJ59297.1"/>
    <property type="molecule type" value="Genomic_DNA"/>
</dbReference>
<dbReference type="Pfam" id="PF03372">
    <property type="entry name" value="Exo_endo_phos"/>
    <property type="match status" value="1"/>
</dbReference>
<dbReference type="RefSeq" id="WP_021070792.1">
    <property type="nucleotide sequence ID" value="NZ_ATDL01000015.1"/>
</dbReference>
<evidence type="ECO:0000259" key="1">
    <source>
        <dbReference type="Pfam" id="PF03372"/>
    </source>
</evidence>
<dbReference type="InterPro" id="IPR036691">
    <property type="entry name" value="Endo/exonu/phosph_ase_sf"/>
</dbReference>
<dbReference type="eggNOG" id="COG0708">
    <property type="taxonomic scope" value="Bacteria"/>
</dbReference>
<dbReference type="PATRIC" id="fig|1346330.5.peg.2633"/>
<proteinExistence type="predicted"/>
<sequence length="235" mass="27741">MKVITWNCNGAFRKKFTALDNLDADILVIQECENPETSKDESYIQWASNYLWIGRNKNKGLGVFAKPHIRLTPLQWSNQYKDHTVDYFLPCRVNEEFNLLACWCHGNNSPTFGYIGQLWKYLQINPNLENTWVVGDLNSNKIWDVWDRWWNHTDVMNILDKNGIMSIYHLLTGEEQGMESKKTFFLQRNPTKAYHIDYVFCPISYLAPSATLEVLDFDDWKHLSDHVPVIFENYY</sequence>
<organism evidence="2 3">
    <name type="scientific">Sphingobacterium paucimobilis HER1398</name>
    <dbReference type="NCBI Taxonomy" id="1346330"/>
    <lineage>
        <taxon>Bacteria</taxon>
        <taxon>Pseudomonadati</taxon>
        <taxon>Bacteroidota</taxon>
        <taxon>Sphingobacteriia</taxon>
        <taxon>Sphingobacteriales</taxon>
        <taxon>Sphingobacteriaceae</taxon>
        <taxon>Sphingobacterium</taxon>
    </lineage>
</organism>
<dbReference type="OrthoDB" id="9803914at2"/>
<dbReference type="SUPFAM" id="SSF56219">
    <property type="entry name" value="DNase I-like"/>
    <property type="match status" value="1"/>
</dbReference>